<dbReference type="Proteomes" id="UP000298284">
    <property type="component" value="Unassembled WGS sequence"/>
</dbReference>
<name>A0A4Z0MFE7_9BACT</name>
<feature type="chain" id="PRO_5021426262" description="DUF4421 domain-containing protein" evidence="1">
    <location>
        <begin position="21"/>
        <end position="333"/>
    </location>
</feature>
<evidence type="ECO:0000313" key="3">
    <source>
        <dbReference type="Proteomes" id="UP000298284"/>
    </source>
</evidence>
<feature type="signal peptide" evidence="1">
    <location>
        <begin position="1"/>
        <end position="20"/>
    </location>
</feature>
<dbReference type="OrthoDB" id="9765204at2"/>
<reference evidence="2 3" key="1">
    <citation type="submission" date="2019-04" db="EMBL/GenBank/DDBJ databases">
        <authorList>
            <person name="Feng G."/>
            <person name="Zhang J."/>
            <person name="Zhu H."/>
        </authorList>
    </citation>
    <scope>NUCLEOTIDE SEQUENCE [LARGE SCALE GENOMIC DNA]</scope>
    <source>
        <strain evidence="2 3">JCM 19491</strain>
    </source>
</reference>
<sequence>MRKFLHVFWIVFFICFQANAQELGIDSKGETVFNYYALKNYRVDIDSDEPLSLAFSWPRWRVRYFYTNDSRDTVTTMYKLRGVSTRISLLNSGETPVLTQVLKTPGLQLKLGYQSAIDTIYKLDRTGGTITLGFGVIGSFDNFNFYNSKTEKVSKEYPWTLGFEANYNYFYKEQQSNSKWHFRRIVSLRFAYKRTWNDDDLMQFQDIGPAIATPNIVAANEFKGRYGTLKNNVNQVRFTVSYPVFLWKLNAIPYLVMQSNITKNTKLRPGVMFNVMDEAVVYNNFNFPSMIGVGVDGIGDKFNVFIKGSFSLGKLSKNEPAVKSTAKDKKADY</sequence>
<dbReference type="EMBL" id="SRKZ01000006">
    <property type="protein sequence ID" value="TGD78234.1"/>
    <property type="molecule type" value="Genomic_DNA"/>
</dbReference>
<evidence type="ECO:0008006" key="4">
    <source>
        <dbReference type="Google" id="ProtNLM"/>
    </source>
</evidence>
<keyword evidence="3" id="KW-1185">Reference proteome</keyword>
<proteinExistence type="predicted"/>
<accession>A0A4Z0MFE7</accession>
<dbReference type="AlphaFoldDB" id="A0A4Z0MFE7"/>
<dbReference type="RefSeq" id="WP_135532099.1">
    <property type="nucleotide sequence ID" value="NZ_SRKZ01000006.1"/>
</dbReference>
<protein>
    <recommendedName>
        <fullName evidence="4">DUF4421 domain-containing protein</fullName>
    </recommendedName>
</protein>
<evidence type="ECO:0000256" key="1">
    <source>
        <dbReference type="SAM" id="SignalP"/>
    </source>
</evidence>
<organism evidence="2 3">
    <name type="scientific">Hymenobacter wooponensis</name>
    <dbReference type="NCBI Taxonomy" id="1525360"/>
    <lineage>
        <taxon>Bacteria</taxon>
        <taxon>Pseudomonadati</taxon>
        <taxon>Bacteroidota</taxon>
        <taxon>Cytophagia</taxon>
        <taxon>Cytophagales</taxon>
        <taxon>Hymenobacteraceae</taxon>
        <taxon>Hymenobacter</taxon>
    </lineage>
</organism>
<comment type="caution">
    <text evidence="2">The sequence shown here is derived from an EMBL/GenBank/DDBJ whole genome shotgun (WGS) entry which is preliminary data.</text>
</comment>
<gene>
    <name evidence="2" type="ORF">EU557_19165</name>
</gene>
<evidence type="ECO:0000313" key="2">
    <source>
        <dbReference type="EMBL" id="TGD78234.1"/>
    </source>
</evidence>
<keyword evidence="1" id="KW-0732">Signal</keyword>